<name>A0A2R5GI62_9STRA</name>
<dbReference type="InterPro" id="IPR051581">
    <property type="entry name" value="Ca-bind"/>
</dbReference>
<feature type="domain" description="EF-hand" evidence="4">
    <location>
        <begin position="381"/>
        <end position="416"/>
    </location>
</feature>
<dbReference type="PROSITE" id="PS00018">
    <property type="entry name" value="EF_HAND_1"/>
    <property type="match status" value="3"/>
</dbReference>
<dbReference type="InParanoid" id="A0A2R5GI62"/>
<keyword evidence="6" id="KW-1185">Reference proteome</keyword>
<keyword evidence="3" id="KW-0106">Calcium</keyword>
<gene>
    <name evidence="5" type="ORF">FCC1311_056392</name>
</gene>
<keyword evidence="5" id="KW-0808">Transferase</keyword>
<dbReference type="SUPFAM" id="SSF47473">
    <property type="entry name" value="EF-hand"/>
    <property type="match status" value="1"/>
</dbReference>
<reference evidence="5 6" key="1">
    <citation type="submission" date="2017-12" db="EMBL/GenBank/DDBJ databases">
        <title>Sequencing, de novo assembly and annotation of complete genome of a new Thraustochytrid species, strain FCC1311.</title>
        <authorList>
            <person name="Sedici K."/>
            <person name="Godart F."/>
            <person name="Aiese Cigliano R."/>
            <person name="Sanseverino W."/>
            <person name="Barakat M."/>
            <person name="Ortet P."/>
            <person name="Marechal E."/>
            <person name="Cagnac O."/>
            <person name="Amato A."/>
        </authorList>
    </citation>
    <scope>NUCLEOTIDE SEQUENCE [LARGE SCALE GENOMIC DNA]</scope>
</reference>
<dbReference type="AlphaFoldDB" id="A0A2R5GI62"/>
<accession>A0A2R5GI62</accession>
<dbReference type="GO" id="GO:0016301">
    <property type="term" value="F:kinase activity"/>
    <property type="evidence" value="ECO:0007669"/>
    <property type="project" value="UniProtKB-KW"/>
</dbReference>
<organism evidence="5 6">
    <name type="scientific">Hondaea fermentalgiana</name>
    <dbReference type="NCBI Taxonomy" id="2315210"/>
    <lineage>
        <taxon>Eukaryota</taxon>
        <taxon>Sar</taxon>
        <taxon>Stramenopiles</taxon>
        <taxon>Bigyra</taxon>
        <taxon>Labyrinthulomycetes</taxon>
        <taxon>Thraustochytrida</taxon>
        <taxon>Thraustochytriidae</taxon>
        <taxon>Hondaea</taxon>
    </lineage>
</organism>
<dbReference type="InterPro" id="IPR002048">
    <property type="entry name" value="EF_hand_dom"/>
</dbReference>
<dbReference type="Pfam" id="PF13499">
    <property type="entry name" value="EF-hand_7"/>
    <property type="match status" value="1"/>
</dbReference>
<proteinExistence type="predicted"/>
<evidence type="ECO:0000256" key="2">
    <source>
        <dbReference type="ARBA" id="ARBA00022737"/>
    </source>
</evidence>
<dbReference type="EMBL" id="BEYU01000057">
    <property type="protein sequence ID" value="GBG29418.1"/>
    <property type="molecule type" value="Genomic_DNA"/>
</dbReference>
<keyword evidence="1" id="KW-0479">Metal-binding</keyword>
<evidence type="ECO:0000256" key="3">
    <source>
        <dbReference type="ARBA" id="ARBA00022837"/>
    </source>
</evidence>
<sequence length="546" mass="61434">MASNRLYATGMPNTAEELQVREQRRHQERVAKGNQRVAHAYSEDGTIDFGSVIVLRHLMSGCRLTSDIWTEVEPGEQMVVAEHAESQDSRVEDDENTQDRERPMAKATFVITKVKNPEHVFYDRHLANKLHFSQPFQLACNPALVMNEKIGMMGPPFYLKSEGSMYGQQHRVSLTRDSADPRTHWIATPAQCALVSDPHAKEALLARNTPVRGLEAFALKNCMSNLPLGMESAHRPLLSHAVSCGLELAKQRATGTPRDIYSWAFELARDPRAAVSHTTLPSRITKPKELLRKIKSIVCERHGGSDGMYGIREISRQFRIMDTSKDGRLDRKELSTGLGRFGIDLDAEQVDLLFSHLDENRDGSVSLNEFLVALRGPLTKRRLKIILMAYEVLDIDKSGTVTLEELTSFYDTSFHPQVIDGTKSHEDVVREFVAQWDNGAGQDDQANGDGIVTREEFVHYYRDVSASIDDDDYFELMMRNAWHISGGKGWCANTSNIRVLVEHNDGSQEVVELVDDFGVSRQDMPIIRAKLRKQGVCGIKRVSLAD</sequence>
<feature type="domain" description="EF-hand" evidence="4">
    <location>
        <begin position="309"/>
        <end position="344"/>
    </location>
</feature>
<dbReference type="InterPro" id="IPR018247">
    <property type="entry name" value="EF_Hand_1_Ca_BS"/>
</dbReference>
<keyword evidence="5" id="KW-0418">Kinase</keyword>
<dbReference type="PANTHER" id="PTHR34524:SF6">
    <property type="entry name" value="CALCYPHOSINE LIKE"/>
    <property type="match status" value="1"/>
</dbReference>
<dbReference type="GO" id="GO:0005509">
    <property type="term" value="F:calcium ion binding"/>
    <property type="evidence" value="ECO:0007669"/>
    <property type="project" value="InterPro"/>
</dbReference>
<dbReference type="Pfam" id="PF13202">
    <property type="entry name" value="EF-hand_5"/>
    <property type="match status" value="1"/>
</dbReference>
<evidence type="ECO:0000259" key="4">
    <source>
        <dbReference type="PROSITE" id="PS50222"/>
    </source>
</evidence>
<evidence type="ECO:0000313" key="6">
    <source>
        <dbReference type="Proteomes" id="UP000241890"/>
    </source>
</evidence>
<dbReference type="InterPro" id="IPR011992">
    <property type="entry name" value="EF-hand-dom_pair"/>
</dbReference>
<dbReference type="OrthoDB" id="444540at2759"/>
<dbReference type="Proteomes" id="UP000241890">
    <property type="component" value="Unassembled WGS sequence"/>
</dbReference>
<evidence type="ECO:0000313" key="5">
    <source>
        <dbReference type="EMBL" id="GBG29418.1"/>
    </source>
</evidence>
<evidence type="ECO:0000256" key="1">
    <source>
        <dbReference type="ARBA" id="ARBA00022723"/>
    </source>
</evidence>
<comment type="caution">
    <text evidence="5">The sequence shown here is derived from an EMBL/GenBank/DDBJ whole genome shotgun (WGS) entry which is preliminary data.</text>
</comment>
<protein>
    <submittedName>
        <fullName evidence="5">Calcium-dependent protein kinase</fullName>
    </submittedName>
</protein>
<dbReference type="PANTHER" id="PTHR34524">
    <property type="entry name" value="CALCYPHOSIN"/>
    <property type="match status" value="1"/>
</dbReference>
<dbReference type="PROSITE" id="PS50222">
    <property type="entry name" value="EF_HAND_2"/>
    <property type="match status" value="3"/>
</dbReference>
<dbReference type="Gene3D" id="1.10.238.10">
    <property type="entry name" value="EF-hand"/>
    <property type="match status" value="2"/>
</dbReference>
<dbReference type="SMART" id="SM00054">
    <property type="entry name" value="EFh"/>
    <property type="match status" value="3"/>
</dbReference>
<dbReference type="CDD" id="cd00051">
    <property type="entry name" value="EFh"/>
    <property type="match status" value="1"/>
</dbReference>
<keyword evidence="2" id="KW-0677">Repeat</keyword>
<feature type="domain" description="EF-hand" evidence="4">
    <location>
        <begin position="345"/>
        <end position="380"/>
    </location>
</feature>